<proteinExistence type="predicted"/>
<feature type="non-terminal residue" evidence="1">
    <location>
        <position position="85"/>
    </location>
</feature>
<dbReference type="HOGENOM" id="CLU_2518651_0_0_1"/>
<comment type="caution">
    <text evidence="1">The sequence shown here is derived from an EMBL/GenBank/DDBJ whole genome shotgun (WGS) entry which is preliminary data.</text>
</comment>
<gene>
    <name evidence="1" type="ORF">MPH_14197</name>
</gene>
<evidence type="ECO:0000313" key="1">
    <source>
        <dbReference type="EMBL" id="EKG08877.1"/>
    </source>
</evidence>
<name>K2R7I7_MACPH</name>
<dbReference type="OrthoDB" id="10491948at2759"/>
<dbReference type="InParanoid" id="K2R7I7"/>
<protein>
    <submittedName>
        <fullName evidence="1">Uncharacterized protein</fullName>
    </submittedName>
</protein>
<dbReference type="VEuPathDB" id="FungiDB:MPH_14197"/>
<sequence>MEAKTDGVEYLQAGFDSLRDWNRVVNTICMPGTESNGIMVMSKDFKMEYRFLNFVVCYNIMPLANTKILRWDRILYMYLLGRPDI</sequence>
<organism evidence="1 2">
    <name type="scientific">Macrophomina phaseolina (strain MS6)</name>
    <name type="common">Charcoal rot fungus</name>
    <dbReference type="NCBI Taxonomy" id="1126212"/>
    <lineage>
        <taxon>Eukaryota</taxon>
        <taxon>Fungi</taxon>
        <taxon>Dikarya</taxon>
        <taxon>Ascomycota</taxon>
        <taxon>Pezizomycotina</taxon>
        <taxon>Dothideomycetes</taxon>
        <taxon>Dothideomycetes incertae sedis</taxon>
        <taxon>Botryosphaeriales</taxon>
        <taxon>Botryosphaeriaceae</taxon>
        <taxon>Macrophomina</taxon>
    </lineage>
</organism>
<dbReference type="AlphaFoldDB" id="K2R7I7"/>
<reference evidence="1 2" key="1">
    <citation type="journal article" date="2012" name="BMC Genomics">
        <title>Tools to kill: Genome of one of the most destructive plant pathogenic fungi Macrophomina phaseolina.</title>
        <authorList>
            <person name="Islam M.S."/>
            <person name="Haque M.S."/>
            <person name="Islam M.M."/>
            <person name="Emdad E.M."/>
            <person name="Halim A."/>
            <person name="Hossen Q.M.M."/>
            <person name="Hossain M.Z."/>
            <person name="Ahmed B."/>
            <person name="Rahim S."/>
            <person name="Rahman M.S."/>
            <person name="Alam M.M."/>
            <person name="Hou S."/>
            <person name="Wan X."/>
            <person name="Saito J.A."/>
            <person name="Alam M."/>
        </authorList>
    </citation>
    <scope>NUCLEOTIDE SEQUENCE [LARGE SCALE GENOMIC DNA]</scope>
    <source>
        <strain evidence="1 2">MS6</strain>
    </source>
</reference>
<dbReference type="Proteomes" id="UP000007129">
    <property type="component" value="Unassembled WGS sequence"/>
</dbReference>
<dbReference type="EMBL" id="AHHD01001222">
    <property type="protein sequence ID" value="EKG08877.1"/>
    <property type="molecule type" value="Genomic_DNA"/>
</dbReference>
<evidence type="ECO:0000313" key="2">
    <source>
        <dbReference type="Proteomes" id="UP000007129"/>
    </source>
</evidence>
<accession>K2R7I7</accession>